<evidence type="ECO:0000256" key="2">
    <source>
        <dbReference type="ARBA" id="ARBA00004589"/>
    </source>
</evidence>
<dbReference type="AlphaFoldDB" id="A0A0F7ZGH1"/>
<name>A0A0F7ZGH1_9HYPO</name>
<accession>A0A0F7ZGH1</accession>
<evidence type="ECO:0000256" key="17">
    <source>
        <dbReference type="SAM" id="MobiDB-lite"/>
    </source>
</evidence>
<feature type="signal peptide" evidence="18">
    <location>
        <begin position="1"/>
        <end position="22"/>
    </location>
</feature>
<feature type="disulfide bond" evidence="16">
    <location>
        <begin position="28"/>
        <end position="35"/>
    </location>
</feature>
<dbReference type="InterPro" id="IPR000757">
    <property type="entry name" value="Beta-glucanase-like"/>
</dbReference>
<keyword evidence="3" id="KW-0336">GPI-anchor</keyword>
<dbReference type="GO" id="GO:0008843">
    <property type="term" value="F:endochitinase activity"/>
    <property type="evidence" value="ECO:0007669"/>
    <property type="project" value="UniProtKB-EC"/>
</dbReference>
<evidence type="ECO:0000256" key="6">
    <source>
        <dbReference type="ARBA" id="ARBA00022729"/>
    </source>
</evidence>
<dbReference type="PROSITE" id="PS51257">
    <property type="entry name" value="PROKAR_LIPOPROTEIN"/>
    <property type="match status" value="1"/>
</dbReference>
<protein>
    <recommendedName>
        <fullName evidence="14">Crh-like protein</fullName>
        <ecNumber evidence="14">3.2.-.-</ecNumber>
    </recommendedName>
</protein>
<evidence type="ECO:0000256" key="3">
    <source>
        <dbReference type="ARBA" id="ARBA00022622"/>
    </source>
</evidence>
<evidence type="ECO:0000256" key="18">
    <source>
        <dbReference type="SAM" id="SignalP"/>
    </source>
</evidence>
<dbReference type="InterPro" id="IPR013320">
    <property type="entry name" value="ConA-like_dom_sf"/>
</dbReference>
<organism evidence="20 21">
    <name type="scientific">Hirsutella minnesotensis 3608</name>
    <dbReference type="NCBI Taxonomy" id="1043627"/>
    <lineage>
        <taxon>Eukaryota</taxon>
        <taxon>Fungi</taxon>
        <taxon>Dikarya</taxon>
        <taxon>Ascomycota</taxon>
        <taxon>Pezizomycotina</taxon>
        <taxon>Sordariomycetes</taxon>
        <taxon>Hypocreomycetidae</taxon>
        <taxon>Hypocreales</taxon>
        <taxon>Ophiocordycipitaceae</taxon>
        <taxon>Hirsutella</taxon>
    </lineage>
</organism>
<evidence type="ECO:0000256" key="9">
    <source>
        <dbReference type="ARBA" id="ARBA00023180"/>
    </source>
</evidence>
<keyword evidence="9" id="KW-0325">Glycoprotein</keyword>
<evidence type="ECO:0000256" key="15">
    <source>
        <dbReference type="PIRSR" id="PIRSR037299-1"/>
    </source>
</evidence>
<comment type="similarity">
    <text evidence="13">Belongs to the glycosyl hydrolase 16 family. CRH1 subfamily.</text>
</comment>
<evidence type="ECO:0000256" key="16">
    <source>
        <dbReference type="PIRSR" id="PIRSR037299-2"/>
    </source>
</evidence>
<feature type="active site" description="Proton donor" evidence="15">
    <location>
        <position position="126"/>
    </location>
</feature>
<evidence type="ECO:0000256" key="4">
    <source>
        <dbReference type="ARBA" id="ARBA00022676"/>
    </source>
</evidence>
<feature type="domain" description="GH16" evidence="19">
    <location>
        <begin position="31"/>
        <end position="254"/>
    </location>
</feature>
<keyword evidence="5" id="KW-0808">Transferase</keyword>
<dbReference type="InterPro" id="IPR050546">
    <property type="entry name" value="Glycosyl_Hydrlase_16"/>
</dbReference>
<evidence type="ECO:0000259" key="19">
    <source>
        <dbReference type="PROSITE" id="PS51762"/>
    </source>
</evidence>
<dbReference type="Gene3D" id="2.60.120.200">
    <property type="match status" value="1"/>
</dbReference>
<reference evidence="20 21" key="1">
    <citation type="journal article" date="2014" name="Genome Biol. Evol.">
        <title>Comparative genomics and transcriptomics analyses reveal divergent lifestyle features of nematode endoparasitic fungus Hirsutella minnesotensis.</title>
        <authorList>
            <person name="Lai Y."/>
            <person name="Liu K."/>
            <person name="Zhang X."/>
            <person name="Zhang X."/>
            <person name="Li K."/>
            <person name="Wang N."/>
            <person name="Shu C."/>
            <person name="Wu Y."/>
            <person name="Wang C."/>
            <person name="Bushley K.E."/>
            <person name="Xiang M."/>
            <person name="Liu X."/>
        </authorList>
    </citation>
    <scope>NUCLEOTIDE SEQUENCE [LARGE SCALE GENOMIC DNA]</scope>
    <source>
        <strain evidence="20 21">3608</strain>
    </source>
</reference>
<dbReference type="GO" id="GO:0005975">
    <property type="term" value="P:carbohydrate metabolic process"/>
    <property type="evidence" value="ECO:0007669"/>
    <property type="project" value="InterPro"/>
</dbReference>
<sequence>MFPQHAKATFALALAASSLVSGQTSTSCHPRLQKCPADPALGTKLECDFRQGKCDGLHALAGTTVKYDADKGAIFSVDKPLQGPTLRTDKYIFFGKVEVELQCAPTQGLITSIVLESDALDEIDWEWIGSQNSKVQTNYFRNGDDGTYDRGDTHAVANPSSSFHKYGLEWTKEKMVWTIDGQVVRTRTFAEAKGKYPETPMRVRLGIWAVDEDQEEGRKIWAGGAAQFDKGPFLAHYRNLNVVDYAGGDKPANGGIKEYVYGDQTGTWQTIKVIKNDGTLNKQEINEQEIDVKSSASQVVETSSRTSTASVSSATAHTILSTKSNNETISSHTISSHTISSQATNTTIATTAKPSTSVSHGFNSTSRPTLTRTGSTTKPTATANSSAGRTIASIFSVALVSLVAATAQFL</sequence>
<dbReference type="PIRSF" id="PIRSF037299">
    <property type="entry name" value="Glycosidase_CRH1_prd"/>
    <property type="match status" value="1"/>
</dbReference>
<keyword evidence="4" id="KW-0328">Glycosyltransferase</keyword>
<dbReference type="EC" id="3.2.-.-" evidence="14"/>
<dbReference type="PROSITE" id="PS51762">
    <property type="entry name" value="GH16_2"/>
    <property type="match status" value="1"/>
</dbReference>
<gene>
    <name evidence="20" type="ORF">HIM_09746</name>
</gene>
<dbReference type="GO" id="GO:0098552">
    <property type="term" value="C:side of membrane"/>
    <property type="evidence" value="ECO:0007669"/>
    <property type="project" value="UniProtKB-KW"/>
</dbReference>
<evidence type="ECO:0000256" key="7">
    <source>
        <dbReference type="ARBA" id="ARBA00022801"/>
    </source>
</evidence>
<feature type="chain" id="PRO_5002525726" description="Crh-like protein" evidence="18">
    <location>
        <begin position="23"/>
        <end position="410"/>
    </location>
</feature>
<evidence type="ECO:0000256" key="14">
    <source>
        <dbReference type="PIRNR" id="PIRNR037299"/>
    </source>
</evidence>
<feature type="active site" description="Nucleophile" evidence="15">
    <location>
        <position position="122"/>
    </location>
</feature>
<dbReference type="InterPro" id="IPR017168">
    <property type="entry name" value="CHR-like"/>
</dbReference>
<evidence type="ECO:0000256" key="12">
    <source>
        <dbReference type="ARBA" id="ARBA00023316"/>
    </source>
</evidence>
<keyword evidence="16" id="KW-1015">Disulfide bond</keyword>
<evidence type="ECO:0000313" key="21">
    <source>
        <dbReference type="Proteomes" id="UP000054481"/>
    </source>
</evidence>
<comment type="subcellular location">
    <subcellularLocation>
        <location evidence="2">Membrane</location>
        <topology evidence="2">Lipid-anchor</topology>
        <topology evidence="2">GPI-anchor</topology>
    </subcellularLocation>
</comment>
<dbReference type="EMBL" id="KQ030602">
    <property type="protein sequence ID" value="KJZ70881.1"/>
    <property type="molecule type" value="Genomic_DNA"/>
</dbReference>
<dbReference type="PANTHER" id="PTHR10963">
    <property type="entry name" value="GLYCOSYL HYDROLASE-RELATED"/>
    <property type="match status" value="1"/>
</dbReference>
<keyword evidence="21" id="KW-1185">Reference proteome</keyword>
<keyword evidence="11" id="KW-0326">Glycosidase</keyword>
<keyword evidence="8 14" id="KW-0472">Membrane</keyword>
<evidence type="ECO:0000256" key="13">
    <source>
        <dbReference type="ARBA" id="ARBA00038074"/>
    </source>
</evidence>
<feature type="region of interest" description="Disordered" evidence="17">
    <location>
        <begin position="351"/>
        <end position="385"/>
    </location>
</feature>
<dbReference type="GO" id="GO:0009277">
    <property type="term" value="C:fungal-type cell wall"/>
    <property type="evidence" value="ECO:0007669"/>
    <property type="project" value="TreeGrafter"/>
</dbReference>
<dbReference type="SUPFAM" id="SSF49899">
    <property type="entry name" value="Concanavalin A-like lectins/glucanases"/>
    <property type="match status" value="1"/>
</dbReference>
<dbReference type="GO" id="GO:0031505">
    <property type="term" value="P:fungal-type cell wall organization"/>
    <property type="evidence" value="ECO:0007669"/>
    <property type="project" value="TreeGrafter"/>
</dbReference>
<evidence type="ECO:0000313" key="20">
    <source>
        <dbReference type="EMBL" id="KJZ70881.1"/>
    </source>
</evidence>
<dbReference type="Proteomes" id="UP000054481">
    <property type="component" value="Unassembled WGS sequence"/>
</dbReference>
<keyword evidence="6 18" id="KW-0732">Signal</keyword>
<keyword evidence="7 14" id="KW-0378">Hydrolase</keyword>
<evidence type="ECO:0000256" key="10">
    <source>
        <dbReference type="ARBA" id="ARBA00023288"/>
    </source>
</evidence>
<dbReference type="OrthoDB" id="4781at2759"/>
<dbReference type="GO" id="GO:0016757">
    <property type="term" value="F:glycosyltransferase activity"/>
    <property type="evidence" value="ECO:0007669"/>
    <property type="project" value="UniProtKB-KW"/>
</dbReference>
<dbReference type="Pfam" id="PF00722">
    <property type="entry name" value="Glyco_hydro_16"/>
    <property type="match status" value="1"/>
</dbReference>
<evidence type="ECO:0000256" key="8">
    <source>
        <dbReference type="ARBA" id="ARBA00023136"/>
    </source>
</evidence>
<evidence type="ECO:0000256" key="5">
    <source>
        <dbReference type="ARBA" id="ARBA00022679"/>
    </source>
</evidence>
<comment type="catalytic activity">
    <reaction evidence="1">
        <text>Random endo-hydrolysis of N-acetyl-beta-D-glucosaminide (1-&gt;4)-beta-linkages in chitin and chitodextrins.</text>
        <dbReference type="EC" id="3.2.1.14"/>
    </reaction>
</comment>
<proteinExistence type="inferred from homology"/>
<dbReference type="PANTHER" id="PTHR10963:SF27">
    <property type="entry name" value="GLYCOSIDASE-RELATED"/>
    <property type="match status" value="1"/>
</dbReference>
<keyword evidence="12" id="KW-0961">Cell wall biogenesis/degradation</keyword>
<evidence type="ECO:0000256" key="11">
    <source>
        <dbReference type="ARBA" id="ARBA00023295"/>
    </source>
</evidence>
<keyword evidence="10" id="KW-0449">Lipoprotein</keyword>
<evidence type="ECO:0000256" key="1">
    <source>
        <dbReference type="ARBA" id="ARBA00000822"/>
    </source>
</evidence>